<comment type="cofactor">
    <cofactor evidence="11">
        <name>Mg(2+)</name>
        <dbReference type="ChEBI" id="CHEBI:18420"/>
    </cofactor>
    <text evidence="11">Binds 1 Mg(2+) ion per subunit.</text>
</comment>
<dbReference type="SUPFAM" id="SSF52540">
    <property type="entry name" value="P-loop containing nucleoside triphosphate hydrolases"/>
    <property type="match status" value="1"/>
</dbReference>
<protein>
    <recommendedName>
        <fullName evidence="3 11">Shikimate kinase</fullName>
        <shortName evidence="11">SK</shortName>
        <ecNumber evidence="3 11">2.7.1.71</ecNumber>
    </recommendedName>
</protein>
<dbReference type="Pfam" id="PF01202">
    <property type="entry name" value="SKI"/>
    <property type="match status" value="1"/>
</dbReference>
<evidence type="ECO:0000256" key="6">
    <source>
        <dbReference type="ARBA" id="ARBA00022741"/>
    </source>
</evidence>
<feature type="binding site" evidence="11">
    <location>
        <position position="55"/>
    </location>
    <ligand>
        <name>substrate</name>
    </ligand>
</feature>
<proteinExistence type="inferred from homology"/>
<evidence type="ECO:0000256" key="10">
    <source>
        <dbReference type="ARBA" id="ARBA00048567"/>
    </source>
</evidence>
<dbReference type="CDD" id="cd00464">
    <property type="entry name" value="SK"/>
    <property type="match status" value="1"/>
</dbReference>
<comment type="similarity">
    <text evidence="2 11">Belongs to the shikimate kinase family.</text>
</comment>
<sequence>MGQNAIDAIEPLTYQEIVARLNGRPLLLIGMMGAGKTTVGRRLAARLGVDFVDSDAEIELAAGMSIPDIFAVHGETEFRAGEARVIARLLREHRGVIATGGGAFMNGQTRVLARELAVSIWIKADFDLLFARVSKRASRPLLQTADPKGTLRDLIAKRYPTYGLADITVVSRDVPHDMVVDDLMAKLSDHLKGEHDR</sequence>
<dbReference type="GO" id="GO:0000287">
    <property type="term" value="F:magnesium ion binding"/>
    <property type="evidence" value="ECO:0007669"/>
    <property type="project" value="UniProtKB-UniRule"/>
</dbReference>
<comment type="subcellular location">
    <subcellularLocation>
        <location evidence="11">Cytoplasm</location>
    </subcellularLocation>
</comment>
<evidence type="ECO:0000256" key="2">
    <source>
        <dbReference type="ARBA" id="ARBA00006997"/>
    </source>
</evidence>
<keyword evidence="5 11" id="KW-0808">Transferase</keyword>
<comment type="caution">
    <text evidence="11">Lacks conserved residue(s) required for the propagation of feature annotation.</text>
</comment>
<comment type="catalytic activity">
    <reaction evidence="10 11">
        <text>shikimate + ATP = 3-phosphoshikimate + ADP + H(+)</text>
        <dbReference type="Rhea" id="RHEA:13121"/>
        <dbReference type="ChEBI" id="CHEBI:15378"/>
        <dbReference type="ChEBI" id="CHEBI:30616"/>
        <dbReference type="ChEBI" id="CHEBI:36208"/>
        <dbReference type="ChEBI" id="CHEBI:145989"/>
        <dbReference type="ChEBI" id="CHEBI:456216"/>
        <dbReference type="EC" id="2.7.1.71"/>
    </reaction>
</comment>
<feature type="binding site" evidence="11">
    <location>
        <begin position="33"/>
        <end position="38"/>
    </location>
    <ligand>
        <name>ATP</name>
        <dbReference type="ChEBI" id="CHEBI:30616"/>
    </ligand>
</feature>
<keyword evidence="7 11" id="KW-0418">Kinase</keyword>
<dbReference type="InterPro" id="IPR031322">
    <property type="entry name" value="Shikimate/glucono_kinase"/>
</dbReference>
<feature type="binding site" evidence="11">
    <location>
        <position position="37"/>
    </location>
    <ligand>
        <name>Mg(2+)</name>
        <dbReference type="ChEBI" id="CHEBI:18420"/>
    </ligand>
</feature>
<reference evidence="12 13" key="1">
    <citation type="journal article" date="2014" name="Int. J. Syst. Evol. Microbiol.">
        <title>Complete genome sequence of Corynebacterium casei LMG S-19264T (=DSM 44701T), isolated from a smear-ripened cheese.</title>
        <authorList>
            <consortium name="US DOE Joint Genome Institute (JGI-PGF)"/>
            <person name="Walter F."/>
            <person name="Albersmeier A."/>
            <person name="Kalinowski J."/>
            <person name="Ruckert C."/>
        </authorList>
    </citation>
    <scope>NUCLEOTIDE SEQUENCE [LARGE SCALE GENOMIC DNA]</scope>
    <source>
        <strain evidence="12 13">CGMCC 1.15896</strain>
    </source>
</reference>
<comment type="caution">
    <text evidence="12">The sequence shown here is derived from an EMBL/GenBank/DDBJ whole genome shotgun (WGS) entry which is preliminary data.</text>
</comment>
<dbReference type="NCBIfam" id="NF010552">
    <property type="entry name" value="PRK13946.1"/>
    <property type="match status" value="1"/>
</dbReference>
<dbReference type="Proteomes" id="UP000596977">
    <property type="component" value="Unassembled WGS sequence"/>
</dbReference>
<dbReference type="GO" id="GO:0005524">
    <property type="term" value="F:ATP binding"/>
    <property type="evidence" value="ECO:0007669"/>
    <property type="project" value="UniProtKB-UniRule"/>
</dbReference>
<dbReference type="PRINTS" id="PR01100">
    <property type="entry name" value="SHIKIMTKNASE"/>
</dbReference>
<evidence type="ECO:0000313" key="13">
    <source>
        <dbReference type="Proteomes" id="UP000596977"/>
    </source>
</evidence>
<keyword evidence="11" id="KW-0460">Magnesium</keyword>
<evidence type="ECO:0000256" key="3">
    <source>
        <dbReference type="ARBA" id="ARBA00012154"/>
    </source>
</evidence>
<keyword evidence="6 11" id="KW-0547">Nucleotide-binding</keyword>
<feature type="binding site" evidence="11">
    <location>
        <position position="139"/>
    </location>
    <ligand>
        <name>ATP</name>
        <dbReference type="ChEBI" id="CHEBI:30616"/>
    </ligand>
</feature>
<dbReference type="EMBL" id="BMKB01000001">
    <property type="protein sequence ID" value="GGA34956.1"/>
    <property type="molecule type" value="Genomic_DNA"/>
</dbReference>
<evidence type="ECO:0000256" key="5">
    <source>
        <dbReference type="ARBA" id="ARBA00022679"/>
    </source>
</evidence>
<evidence type="ECO:0000313" key="12">
    <source>
        <dbReference type="EMBL" id="GGA34956.1"/>
    </source>
</evidence>
<dbReference type="GO" id="GO:0005829">
    <property type="term" value="C:cytosol"/>
    <property type="evidence" value="ECO:0007669"/>
    <property type="project" value="TreeGrafter"/>
</dbReference>
<comment type="function">
    <text evidence="11">Catalyzes the specific phosphorylation of the 3-hydroxyl group of shikimic acid using ATP as a cosubstrate.</text>
</comment>
<keyword evidence="11" id="KW-0479">Metal-binding</keyword>
<organism evidence="12 13">
    <name type="scientific">Pelagibacterium lentulum</name>
    <dbReference type="NCBI Taxonomy" id="2029865"/>
    <lineage>
        <taxon>Bacteria</taxon>
        <taxon>Pseudomonadati</taxon>
        <taxon>Pseudomonadota</taxon>
        <taxon>Alphaproteobacteria</taxon>
        <taxon>Hyphomicrobiales</taxon>
        <taxon>Devosiaceae</taxon>
        <taxon>Pelagibacterium</taxon>
    </lineage>
</organism>
<keyword evidence="13" id="KW-1185">Reference proteome</keyword>
<dbReference type="PROSITE" id="PS01128">
    <property type="entry name" value="SHIKIMATE_KINASE"/>
    <property type="match status" value="1"/>
</dbReference>
<dbReference type="Gene3D" id="3.40.50.300">
    <property type="entry name" value="P-loop containing nucleotide triphosphate hydrolases"/>
    <property type="match status" value="1"/>
</dbReference>
<dbReference type="GO" id="GO:0004765">
    <property type="term" value="F:shikimate kinase activity"/>
    <property type="evidence" value="ECO:0007669"/>
    <property type="project" value="UniProtKB-UniRule"/>
</dbReference>
<feature type="binding site" evidence="11">
    <location>
        <position position="101"/>
    </location>
    <ligand>
        <name>substrate</name>
    </ligand>
</feature>
<keyword evidence="8 11" id="KW-0067">ATP-binding</keyword>
<evidence type="ECO:0000256" key="4">
    <source>
        <dbReference type="ARBA" id="ARBA00022605"/>
    </source>
</evidence>
<dbReference type="RefSeq" id="WP_127072528.1">
    <property type="nucleotide sequence ID" value="NZ_BMKB01000001.1"/>
</dbReference>
<name>A0A916R7U6_9HYPH</name>
<dbReference type="OrthoDB" id="9800332at2"/>
<dbReference type="HAMAP" id="MF_00109">
    <property type="entry name" value="Shikimate_kinase"/>
    <property type="match status" value="1"/>
</dbReference>
<dbReference type="InterPro" id="IPR023000">
    <property type="entry name" value="Shikimate_kinase_CS"/>
</dbReference>
<dbReference type="AlphaFoldDB" id="A0A916R7U6"/>
<dbReference type="GO" id="GO:0009073">
    <property type="term" value="P:aromatic amino acid family biosynthetic process"/>
    <property type="evidence" value="ECO:0007669"/>
    <property type="project" value="UniProtKB-KW"/>
</dbReference>
<accession>A0A916R7U6</accession>
<dbReference type="EC" id="2.7.1.71" evidence="3 11"/>
<keyword evidence="9 11" id="KW-0057">Aromatic amino acid biosynthesis</keyword>
<dbReference type="PANTHER" id="PTHR21087:SF16">
    <property type="entry name" value="SHIKIMATE KINASE 1, CHLOROPLASTIC"/>
    <property type="match status" value="1"/>
</dbReference>
<evidence type="ECO:0000256" key="11">
    <source>
        <dbReference type="HAMAP-Rule" id="MF_00109"/>
    </source>
</evidence>
<dbReference type="InterPro" id="IPR000623">
    <property type="entry name" value="Shikimate_kinase/TSH1"/>
</dbReference>
<dbReference type="GO" id="GO:0008652">
    <property type="term" value="P:amino acid biosynthetic process"/>
    <property type="evidence" value="ECO:0007669"/>
    <property type="project" value="UniProtKB-KW"/>
</dbReference>
<evidence type="ECO:0000256" key="7">
    <source>
        <dbReference type="ARBA" id="ARBA00022777"/>
    </source>
</evidence>
<comment type="pathway">
    <text evidence="1 11">Metabolic intermediate biosynthesis; chorismate biosynthesis; chorismate from D-erythrose 4-phosphate and phosphoenolpyruvate: step 5/7.</text>
</comment>
<keyword evidence="4 11" id="KW-0028">Amino-acid biosynthesis</keyword>
<keyword evidence="11" id="KW-0963">Cytoplasm</keyword>
<gene>
    <name evidence="11 12" type="primary">aroK</name>
    <name evidence="12" type="ORF">GCM10011499_00300</name>
</gene>
<dbReference type="PANTHER" id="PTHR21087">
    <property type="entry name" value="SHIKIMATE KINASE"/>
    <property type="match status" value="1"/>
</dbReference>
<evidence type="ECO:0000256" key="8">
    <source>
        <dbReference type="ARBA" id="ARBA00022840"/>
    </source>
</evidence>
<feature type="binding site" evidence="11">
    <location>
        <position position="158"/>
    </location>
    <ligand>
        <name>substrate</name>
    </ligand>
</feature>
<feature type="binding site" evidence="11">
    <location>
        <position position="79"/>
    </location>
    <ligand>
        <name>substrate</name>
    </ligand>
</feature>
<dbReference type="GO" id="GO:0009423">
    <property type="term" value="P:chorismate biosynthetic process"/>
    <property type="evidence" value="ECO:0007669"/>
    <property type="project" value="UniProtKB-UniRule"/>
</dbReference>
<comment type="subunit">
    <text evidence="11">Monomer.</text>
</comment>
<evidence type="ECO:0000256" key="1">
    <source>
        <dbReference type="ARBA" id="ARBA00004842"/>
    </source>
</evidence>
<evidence type="ECO:0000256" key="9">
    <source>
        <dbReference type="ARBA" id="ARBA00023141"/>
    </source>
</evidence>
<dbReference type="InterPro" id="IPR027417">
    <property type="entry name" value="P-loop_NTPase"/>
</dbReference>